<feature type="transmembrane region" description="Helical" evidence="1">
    <location>
        <begin position="89"/>
        <end position="108"/>
    </location>
</feature>
<evidence type="ECO:0000313" key="2">
    <source>
        <dbReference type="EMBL" id="XCG50407.1"/>
    </source>
</evidence>
<proteinExistence type="predicted"/>
<dbReference type="RefSeq" id="WP_353642066.1">
    <property type="nucleotide sequence ID" value="NZ_CP159253.1"/>
</dbReference>
<protein>
    <submittedName>
        <fullName evidence="2">Anti-sigma factor</fullName>
    </submittedName>
</protein>
<sequence length="265" mass="28815">MTMREFSERDIHLALDGELPQDERAAYERWLETHPDMEAKSRRYEADRDLLRGAVAGVLDEPVPECLAKTLASETPPGSRNSALPRWRMAAAAALIFAAGGLGGYFLGASGWRPVNGTAIQLADGAIAAHAIYAAEKLHVVEVGADQKEHLVGWLSKRIGVKLVAPDLTAEGFELIGGRLLPAEATKTAAQFMYQDRTGNRISLYVARDSSNTETGFRLLEEGDTRALYWLDDGYGCAVAGNLPEEVLVKVANTAYRQLLQGMKG</sequence>
<accession>A0AAU8CTZ4</accession>
<dbReference type="EMBL" id="CP159253">
    <property type="protein sequence ID" value="XCG50407.1"/>
    <property type="molecule type" value="Genomic_DNA"/>
</dbReference>
<gene>
    <name evidence="2" type="ORF">ABVK50_07980</name>
</gene>
<organism evidence="2">
    <name type="scientific">Mesorhizobium sp. WSM2240</name>
    <dbReference type="NCBI Taxonomy" id="3228851"/>
    <lineage>
        <taxon>Bacteria</taxon>
        <taxon>Pseudomonadati</taxon>
        <taxon>Pseudomonadota</taxon>
        <taxon>Alphaproteobacteria</taxon>
        <taxon>Hyphomicrobiales</taxon>
        <taxon>Phyllobacteriaceae</taxon>
        <taxon>Mesorhizobium</taxon>
    </lineage>
</organism>
<keyword evidence="1" id="KW-0812">Transmembrane</keyword>
<dbReference type="AlphaFoldDB" id="A0AAU8CTZ4"/>
<keyword evidence="1" id="KW-1133">Transmembrane helix</keyword>
<reference evidence="2" key="1">
    <citation type="submission" date="2024-06" db="EMBL/GenBank/DDBJ databases">
        <title>Mesorhizobium karijinii sp. nov., a symbiont of the iconic Swainsona formosa from arid Australia.</title>
        <authorList>
            <person name="Hill Y.J."/>
            <person name="Watkin E.L.J."/>
            <person name="O'Hara G.W."/>
            <person name="Terpolilli J."/>
            <person name="Tye M.L."/>
            <person name="Kohlmeier M.G."/>
        </authorList>
    </citation>
    <scope>NUCLEOTIDE SEQUENCE</scope>
    <source>
        <strain evidence="2">WSM2240</strain>
    </source>
</reference>
<name>A0AAU8CTZ4_9HYPH</name>
<keyword evidence="1" id="KW-0472">Membrane</keyword>
<evidence type="ECO:0000256" key="1">
    <source>
        <dbReference type="SAM" id="Phobius"/>
    </source>
</evidence>